<dbReference type="Gene3D" id="3.30.160.60">
    <property type="entry name" value="Classic Zinc Finger"/>
    <property type="match status" value="1"/>
</dbReference>
<feature type="domain" description="C2H2-type" evidence="1">
    <location>
        <begin position="9"/>
        <end position="33"/>
    </location>
</feature>
<reference evidence="2" key="1">
    <citation type="journal article" date="2020" name="Nature">
        <title>Giant virus diversity and host interactions through global metagenomics.</title>
        <authorList>
            <person name="Schulz F."/>
            <person name="Roux S."/>
            <person name="Paez-Espino D."/>
            <person name="Jungbluth S."/>
            <person name="Walsh D.A."/>
            <person name="Denef V.J."/>
            <person name="McMahon K.D."/>
            <person name="Konstantinidis K.T."/>
            <person name="Eloe-Fadrosh E.A."/>
            <person name="Kyrpides N.C."/>
            <person name="Woyke T."/>
        </authorList>
    </citation>
    <scope>NUCLEOTIDE SEQUENCE</scope>
    <source>
        <strain evidence="2">GVMAG-M-3300009161-36</strain>
    </source>
</reference>
<sequence>MPPKTSKIFECKLCDFTSSKESEYNRHLLTGKHKQLTSIENVNNNAKVLSCDLCSKHYFSRVGLWKHAKVCTKKPNDAPIAPETTEVTTNMLVEIVNYNKEMVEIIKEQNKQIKQMISSIQSSQIIPPESPPILPLNATIFTPQW</sequence>
<proteinExistence type="predicted"/>
<dbReference type="InterPro" id="IPR013087">
    <property type="entry name" value="Znf_C2H2_type"/>
</dbReference>
<protein>
    <recommendedName>
        <fullName evidence="1">C2H2-type domain-containing protein</fullName>
    </recommendedName>
</protein>
<dbReference type="EMBL" id="MN738971">
    <property type="protein sequence ID" value="QHT33662.1"/>
    <property type="molecule type" value="Genomic_DNA"/>
</dbReference>
<name>A0A6C0EY20_9ZZZZ</name>
<evidence type="ECO:0000313" key="2">
    <source>
        <dbReference type="EMBL" id="QHT33662.1"/>
    </source>
</evidence>
<dbReference type="AlphaFoldDB" id="A0A6C0EY20"/>
<evidence type="ECO:0000259" key="1">
    <source>
        <dbReference type="SMART" id="SM00355"/>
    </source>
</evidence>
<dbReference type="SMART" id="SM00355">
    <property type="entry name" value="ZnF_C2H2"/>
    <property type="match status" value="2"/>
</dbReference>
<feature type="domain" description="C2H2-type" evidence="1">
    <location>
        <begin position="49"/>
        <end position="69"/>
    </location>
</feature>
<accession>A0A6C0EY20</accession>
<dbReference type="SUPFAM" id="SSF57667">
    <property type="entry name" value="beta-beta-alpha zinc fingers"/>
    <property type="match status" value="1"/>
</dbReference>
<dbReference type="InterPro" id="IPR036236">
    <property type="entry name" value="Znf_C2H2_sf"/>
</dbReference>
<organism evidence="2">
    <name type="scientific">viral metagenome</name>
    <dbReference type="NCBI Taxonomy" id="1070528"/>
    <lineage>
        <taxon>unclassified sequences</taxon>
        <taxon>metagenomes</taxon>
        <taxon>organismal metagenomes</taxon>
    </lineage>
</organism>